<protein>
    <submittedName>
        <fullName evidence="2">Uncharacterized protein</fullName>
    </submittedName>
</protein>
<feature type="compositionally biased region" description="Basic and acidic residues" evidence="1">
    <location>
        <begin position="25"/>
        <end position="36"/>
    </location>
</feature>
<organism evidence="2">
    <name type="scientific">Chrysotila carterae</name>
    <name type="common">Marine alga</name>
    <name type="synonym">Syracosphaera carterae</name>
    <dbReference type="NCBI Taxonomy" id="13221"/>
    <lineage>
        <taxon>Eukaryota</taxon>
        <taxon>Haptista</taxon>
        <taxon>Haptophyta</taxon>
        <taxon>Prymnesiophyceae</taxon>
        <taxon>Isochrysidales</taxon>
        <taxon>Isochrysidaceae</taxon>
        <taxon>Chrysotila</taxon>
    </lineage>
</organism>
<dbReference type="EMBL" id="HBIZ01056422">
    <property type="protein sequence ID" value="CAE0783125.1"/>
    <property type="molecule type" value="Transcribed_RNA"/>
</dbReference>
<accession>A0A7S4C0F7</accession>
<feature type="region of interest" description="Disordered" evidence="1">
    <location>
        <begin position="1"/>
        <end position="100"/>
    </location>
</feature>
<gene>
    <name evidence="2" type="ORF">PCAR00345_LOCUS35828</name>
</gene>
<proteinExistence type="predicted"/>
<dbReference type="AlphaFoldDB" id="A0A7S4C0F7"/>
<evidence type="ECO:0000256" key="1">
    <source>
        <dbReference type="SAM" id="MobiDB-lite"/>
    </source>
</evidence>
<reference evidence="2" key="1">
    <citation type="submission" date="2021-01" db="EMBL/GenBank/DDBJ databases">
        <authorList>
            <person name="Corre E."/>
            <person name="Pelletier E."/>
            <person name="Niang G."/>
            <person name="Scheremetjew M."/>
            <person name="Finn R."/>
            <person name="Kale V."/>
            <person name="Holt S."/>
            <person name="Cochrane G."/>
            <person name="Meng A."/>
            <person name="Brown T."/>
            <person name="Cohen L."/>
        </authorList>
    </citation>
    <scope>NUCLEOTIDE SEQUENCE</scope>
    <source>
        <strain evidence="2">CCMP645</strain>
    </source>
</reference>
<evidence type="ECO:0000313" key="2">
    <source>
        <dbReference type="EMBL" id="CAE0783125.1"/>
    </source>
</evidence>
<sequence length="100" mass="10696">MKEGRFTQASQARARARRRHAGIPPRRDAQRPHKDTYGPQKAEAGPPPTVEQHAHWTPDSSWGGEVECESGKEADGEDASGRASASASTGQRVSMCAAGQ</sequence>
<name>A0A7S4C0F7_CHRCT</name>